<sequence length="59" mass="6397">MKTLVLPVVLLLGLTIPSVAQVNPLDSTLPRILPQHTVTFQQSLQRSGELLAQMSAEDS</sequence>
<gene>
    <name evidence="1" type="ORF">METZ01_LOCUS296674</name>
</gene>
<dbReference type="AlphaFoldDB" id="A0A382M555"/>
<feature type="non-terminal residue" evidence="1">
    <location>
        <position position="59"/>
    </location>
</feature>
<evidence type="ECO:0000313" key="1">
    <source>
        <dbReference type="EMBL" id="SVC43820.1"/>
    </source>
</evidence>
<reference evidence="1" key="1">
    <citation type="submission" date="2018-05" db="EMBL/GenBank/DDBJ databases">
        <authorList>
            <person name="Lanie J.A."/>
            <person name="Ng W.-L."/>
            <person name="Kazmierczak K.M."/>
            <person name="Andrzejewski T.M."/>
            <person name="Davidsen T.M."/>
            <person name="Wayne K.J."/>
            <person name="Tettelin H."/>
            <person name="Glass J.I."/>
            <person name="Rusch D."/>
            <person name="Podicherti R."/>
            <person name="Tsui H.-C.T."/>
            <person name="Winkler M.E."/>
        </authorList>
    </citation>
    <scope>NUCLEOTIDE SEQUENCE</scope>
</reference>
<accession>A0A382M555</accession>
<protein>
    <submittedName>
        <fullName evidence="1">Uncharacterized protein</fullName>
    </submittedName>
</protein>
<name>A0A382M555_9ZZZZ</name>
<dbReference type="EMBL" id="UINC01091219">
    <property type="protein sequence ID" value="SVC43820.1"/>
    <property type="molecule type" value="Genomic_DNA"/>
</dbReference>
<organism evidence="1">
    <name type="scientific">marine metagenome</name>
    <dbReference type="NCBI Taxonomy" id="408172"/>
    <lineage>
        <taxon>unclassified sequences</taxon>
        <taxon>metagenomes</taxon>
        <taxon>ecological metagenomes</taxon>
    </lineage>
</organism>
<proteinExistence type="predicted"/>